<organism evidence="2 3">
    <name type="scientific">Stenomitos frigidus AS-A4</name>
    <dbReference type="NCBI Taxonomy" id="2933935"/>
    <lineage>
        <taxon>Bacteria</taxon>
        <taxon>Bacillati</taxon>
        <taxon>Cyanobacteriota</taxon>
        <taxon>Cyanophyceae</taxon>
        <taxon>Leptolyngbyales</taxon>
        <taxon>Leptolyngbyaceae</taxon>
        <taxon>Stenomitos</taxon>
    </lineage>
</organism>
<dbReference type="PANTHER" id="PTHR20935">
    <property type="entry name" value="PHOSPHOGLYCERATE MUTASE-RELATED"/>
    <property type="match status" value="1"/>
</dbReference>
<dbReference type="Proteomes" id="UP001476950">
    <property type="component" value="Unassembled WGS sequence"/>
</dbReference>
<dbReference type="Gene3D" id="3.40.50.1240">
    <property type="entry name" value="Phosphoglycerate mutase-like"/>
    <property type="match status" value="1"/>
</dbReference>
<dbReference type="InterPro" id="IPR004449">
    <property type="entry name" value="SixA"/>
</dbReference>
<keyword evidence="1" id="KW-0378">Hydrolase</keyword>
<evidence type="ECO:0000313" key="3">
    <source>
        <dbReference type="Proteomes" id="UP001476950"/>
    </source>
</evidence>
<dbReference type="SMART" id="SM00855">
    <property type="entry name" value="PGAM"/>
    <property type="match status" value="1"/>
</dbReference>
<name>A0ABV0KMF9_9CYAN</name>
<dbReference type="EMBL" id="JAMPLM010000016">
    <property type="protein sequence ID" value="MEP1060223.1"/>
    <property type="molecule type" value="Genomic_DNA"/>
</dbReference>
<gene>
    <name evidence="2" type="primary">sixA</name>
    <name evidence="2" type="ORF">NDI38_17445</name>
</gene>
<evidence type="ECO:0000313" key="2">
    <source>
        <dbReference type="EMBL" id="MEP1060223.1"/>
    </source>
</evidence>
<dbReference type="InterPro" id="IPR029033">
    <property type="entry name" value="His_PPase_superfam"/>
</dbReference>
<comment type="caution">
    <text evidence="2">The sequence shown here is derived from an EMBL/GenBank/DDBJ whole genome shotgun (WGS) entry which is preliminary data.</text>
</comment>
<dbReference type="InterPro" id="IPR051021">
    <property type="entry name" value="Mito_Ser/Thr_phosphatase"/>
</dbReference>
<dbReference type="SUPFAM" id="SSF53254">
    <property type="entry name" value="Phosphoglycerate mutase-like"/>
    <property type="match status" value="1"/>
</dbReference>
<dbReference type="InterPro" id="IPR013078">
    <property type="entry name" value="His_Pase_superF_clade-1"/>
</dbReference>
<dbReference type="Pfam" id="PF00300">
    <property type="entry name" value="His_Phos_1"/>
    <property type="match status" value="1"/>
</dbReference>
<reference evidence="2 3" key="1">
    <citation type="submission" date="2022-04" db="EMBL/GenBank/DDBJ databases">
        <title>Positive selection, recombination, and allopatry shape intraspecific diversity of widespread and dominant cyanobacteria.</title>
        <authorList>
            <person name="Wei J."/>
            <person name="Shu W."/>
            <person name="Hu C."/>
        </authorList>
    </citation>
    <scope>NUCLEOTIDE SEQUENCE [LARGE SCALE GENOMIC DNA]</scope>
    <source>
        <strain evidence="2 3">AS-A4</strain>
    </source>
</reference>
<accession>A0ABV0KMF9</accession>
<protein>
    <submittedName>
        <fullName evidence="2">Phosphohistidine phosphatase SixA</fullName>
    </submittedName>
</protein>
<sequence length="165" mass="18331">MPALDLYLIRHGLAGEHGTYANDDERPLTDEGFRKTRQVAKRLHALSLQFDIILTSPLVRARQTADLLLEAKLAPALQVTPALAPDGSLHEWLAWLESWRSLETKALALVGHEPNLSLWAETLLWGKTNSVLTLKKAGVLGLTLPEQTPIGNSTLFWLTPPRFLL</sequence>
<proteinExistence type="predicted"/>
<dbReference type="RefSeq" id="WP_190446352.1">
    <property type="nucleotide sequence ID" value="NZ_JAMPLM010000016.1"/>
</dbReference>
<dbReference type="CDD" id="cd07067">
    <property type="entry name" value="HP_PGM_like"/>
    <property type="match status" value="1"/>
</dbReference>
<dbReference type="NCBIfam" id="TIGR00249">
    <property type="entry name" value="sixA"/>
    <property type="match status" value="1"/>
</dbReference>
<evidence type="ECO:0000256" key="1">
    <source>
        <dbReference type="ARBA" id="ARBA00022801"/>
    </source>
</evidence>
<keyword evidence="3" id="KW-1185">Reference proteome</keyword>